<dbReference type="GO" id="GO:0035591">
    <property type="term" value="F:signaling adaptor activity"/>
    <property type="evidence" value="ECO:0007669"/>
    <property type="project" value="TreeGrafter"/>
</dbReference>
<dbReference type="PANTHER" id="PTHR47566">
    <property type="match status" value="1"/>
</dbReference>
<dbReference type="AlphaFoldDB" id="A0A4P6XJM7"/>
<keyword evidence="5" id="KW-1185">Reference proteome</keyword>
<dbReference type="GO" id="GO:0031028">
    <property type="term" value="P:septation initiation signaling"/>
    <property type="evidence" value="ECO:0007669"/>
    <property type="project" value="TreeGrafter"/>
</dbReference>
<dbReference type="GO" id="GO:1902412">
    <property type="term" value="P:regulation of mitotic cytokinesis"/>
    <property type="evidence" value="ECO:0007669"/>
    <property type="project" value="TreeGrafter"/>
</dbReference>
<keyword evidence="2" id="KW-0677">Repeat</keyword>
<dbReference type="Pfam" id="PF12799">
    <property type="entry name" value="LRR_4"/>
    <property type="match status" value="1"/>
</dbReference>
<dbReference type="PANTHER" id="PTHR47566:SF1">
    <property type="entry name" value="PROTEIN NUD1"/>
    <property type="match status" value="1"/>
</dbReference>
<reference evidence="5" key="1">
    <citation type="submission" date="2019-03" db="EMBL/GenBank/DDBJ databases">
        <title>Snf2 controls pulcherriminic acid biosynthesis and connects pigmentation and antifungal activity of the yeast Metschnikowia pulcherrima.</title>
        <authorList>
            <person name="Gore-Lloyd D."/>
            <person name="Sumann I."/>
            <person name="Brachmann A.O."/>
            <person name="Schneeberger K."/>
            <person name="Ortiz-Merino R.A."/>
            <person name="Moreno-Beltran M."/>
            <person name="Schlaefli M."/>
            <person name="Kirner P."/>
            <person name="Santos Kron A."/>
            <person name="Wolfe K.H."/>
            <person name="Piel J."/>
            <person name="Ahrens C.H."/>
            <person name="Henk D."/>
            <person name="Freimoser F.M."/>
        </authorList>
    </citation>
    <scope>NUCLEOTIDE SEQUENCE [LARGE SCALE GENOMIC DNA]</scope>
    <source>
        <strain evidence="5">APC 1.2</strain>
    </source>
</reference>
<evidence type="ECO:0000256" key="3">
    <source>
        <dbReference type="SAM" id="MobiDB-lite"/>
    </source>
</evidence>
<dbReference type="GO" id="GO:0061499">
    <property type="term" value="C:outer plaque of mitotic spindle pole body"/>
    <property type="evidence" value="ECO:0007669"/>
    <property type="project" value="TreeGrafter"/>
</dbReference>
<proteinExistence type="predicted"/>
<organism evidence="4 5">
    <name type="scientific">Metschnikowia aff. pulcherrima</name>
    <dbReference type="NCBI Taxonomy" id="2163413"/>
    <lineage>
        <taxon>Eukaryota</taxon>
        <taxon>Fungi</taxon>
        <taxon>Dikarya</taxon>
        <taxon>Ascomycota</taxon>
        <taxon>Saccharomycotina</taxon>
        <taxon>Pichiomycetes</taxon>
        <taxon>Metschnikowiaceae</taxon>
        <taxon>Metschnikowia</taxon>
    </lineage>
</organism>
<feature type="compositionally biased region" description="Basic and acidic residues" evidence="3">
    <location>
        <begin position="557"/>
        <end position="576"/>
    </location>
</feature>
<sequence>MTISLDLATAANVNRFLNETQLSEPSPAQGSLERQSASNNGISQHQFGSTPHINVEVQENGASSSDEEDANNNRYKKMLRYVPNQGFKGADESTTNGISVPNTFKHKSHPNARTKQQIGLLSVDEVSDLIGSARDEIRGDLHDLKTSTINRKNGDEMLRKLDNMHISALNTPSWMPAGLEDRWEEGAPKSSENEVHHAPALDFLGSSSNTFVHNPQTGARDTPMWKRMAKQYQPLNSENSPLKHMFSSIDTSHETQRVGKQAPKAANLGYALMSTFLTPVATRDSEMHLTQHQIHQLEDMLEKAKNEPDDFQIKGSPLKLFGNEYDTFTKAILSKFVDKVRLNANSVQRNMQPPVPANLAAPKLKIKNFTKLGDYTDRDFMQNANNIFAHLQKKGFPAEPGPDAPEPSFHRGLQFLSRSQNTATSTPKAQKIKDDTRRELLDLYSYSTGTDSFGQPYPNTTEAINEYTEIEKTHLARSDHASTVSENDDHASYTFDELSDFESRSMEQTSSIKLPKKNGRSRLDSPSPRMDTCERNGSLPLFESSMSSVKQFMQENPENRASKKPEKGPILAKKESESVIKWKRPSQLRLLSDSSQKANLPGDPRVKGTVKPGKFPGQYGDMLFDNKKNKWVSKDKENDAGGSLDSIEDLVSDLSNALRLFTKSKGAFFLPEKNKGRNKLEVSFQVPDDDDSRTFEQPHDVTSVSEFGNATFSQSNKELVSLITGSTDEVLWESITAIDLSNKNIDRVENLEQYLPAVKSIDLSKNRLRFVEGLPLALYELDVTKNNLSDMTSFDKFHDLQVVNASFNAFQTFACLDKNVNLSKVNLTGNQIESLDGFPALHALTSINLSRNNISGKVHLAKLELPNLKELNLSENFISSLDGIESLKNLRILNVNENRIVQLNCDGVHHRLKKLLCKFNDMKELHLENFPYLRILRLDGNSLVSITGLKKLDYLQELSAKSQSSAGIVETLTGAAVNIRSVDFSGNTSLSQMLPNLSVDAFYNVNQLNLSAVGLSLLPADFGEQFFNVRELNLSFNKLVDLKGLENMKQLKKLQVLSNNITRMEDILTGLQKSRKTLKVLDLRLNIINFEFYPYVFSPEELELAKENKGNMAESPIPVQAPEDIESFTVHYNALSKSRDEWLARDNEFFTQMRKDGKDRKLKERLDYETILGGFFLNLKELDGGIVPHERRAAYGKLQI</sequence>
<feature type="region of interest" description="Disordered" evidence="3">
    <location>
        <begin position="501"/>
        <end position="534"/>
    </location>
</feature>
<dbReference type="STRING" id="2163413.A0A4P6XJM7"/>
<evidence type="ECO:0000256" key="2">
    <source>
        <dbReference type="ARBA" id="ARBA00022737"/>
    </source>
</evidence>
<dbReference type="PROSITE" id="PS51450">
    <property type="entry name" value="LRR"/>
    <property type="match status" value="4"/>
</dbReference>
<feature type="region of interest" description="Disordered" evidence="3">
    <location>
        <begin position="554"/>
        <end position="576"/>
    </location>
</feature>
<dbReference type="Gene3D" id="3.80.10.10">
    <property type="entry name" value="Ribonuclease Inhibitor"/>
    <property type="match status" value="2"/>
</dbReference>
<feature type="region of interest" description="Disordered" evidence="3">
    <location>
        <begin position="22"/>
        <end position="48"/>
    </location>
</feature>
<evidence type="ECO:0000256" key="1">
    <source>
        <dbReference type="ARBA" id="ARBA00022614"/>
    </source>
</evidence>
<dbReference type="SUPFAM" id="SSF52058">
    <property type="entry name" value="L domain-like"/>
    <property type="match status" value="2"/>
</dbReference>
<evidence type="ECO:0000313" key="4">
    <source>
        <dbReference type="EMBL" id="QBM87512.1"/>
    </source>
</evidence>
<gene>
    <name evidence="4" type="ORF">METSCH_B07160</name>
</gene>
<keyword evidence="1" id="KW-0433">Leucine-rich repeat</keyword>
<dbReference type="Proteomes" id="UP000292447">
    <property type="component" value="Chromosome II"/>
</dbReference>
<accession>A0A4P6XJM7</accession>
<dbReference type="InterPro" id="IPR001611">
    <property type="entry name" value="Leu-rich_rpt"/>
</dbReference>
<evidence type="ECO:0000313" key="5">
    <source>
        <dbReference type="Proteomes" id="UP000292447"/>
    </source>
</evidence>
<dbReference type="EMBL" id="CP034457">
    <property type="protein sequence ID" value="QBM87512.1"/>
    <property type="molecule type" value="Genomic_DNA"/>
</dbReference>
<dbReference type="InterPro" id="IPR025875">
    <property type="entry name" value="Leu-rich_rpt_4"/>
</dbReference>
<dbReference type="SMART" id="SM00365">
    <property type="entry name" value="LRR_SD22"/>
    <property type="match status" value="6"/>
</dbReference>
<feature type="region of interest" description="Disordered" evidence="3">
    <location>
        <begin position="595"/>
        <end position="619"/>
    </location>
</feature>
<dbReference type="InterPro" id="IPR052574">
    <property type="entry name" value="CDIRP"/>
</dbReference>
<protein>
    <submittedName>
        <fullName evidence="4">Uncharacterized protein</fullName>
    </submittedName>
</protein>
<name>A0A4P6XJM7_9ASCO</name>
<dbReference type="InterPro" id="IPR032675">
    <property type="entry name" value="LRR_dom_sf"/>
</dbReference>